<evidence type="ECO:0000313" key="8">
    <source>
        <dbReference type="Proteomes" id="UP000589351"/>
    </source>
</evidence>
<feature type="binding site" evidence="6">
    <location>
        <position position="96"/>
    </location>
    <ligand>
        <name>Zn(2+)</name>
        <dbReference type="ChEBI" id="CHEBI:29105"/>
    </ligand>
</feature>
<dbReference type="SUPFAM" id="SSF53056">
    <property type="entry name" value="beta-carbonic anhydrase, cab"/>
    <property type="match status" value="1"/>
</dbReference>
<organism evidence="7 8">
    <name type="scientific">Jeotgalicoccus meleagridis</name>
    <dbReference type="NCBI Taxonomy" id="2759181"/>
    <lineage>
        <taxon>Bacteria</taxon>
        <taxon>Bacillati</taxon>
        <taxon>Bacillota</taxon>
        <taxon>Bacilli</taxon>
        <taxon>Bacillales</taxon>
        <taxon>Staphylococcaceae</taxon>
        <taxon>Jeotgalicoccus</taxon>
    </lineage>
</organism>
<dbReference type="SMART" id="SM00947">
    <property type="entry name" value="Pro_CA"/>
    <property type="match status" value="1"/>
</dbReference>
<sequence>MTLLEEFLKRNEDFVNNQEYKAYATDKTPNKKAVFLTCMDTRLSELATKAFGLKNGDIKQLKNAGAVVSHPYGSTMRSILVAVYALGVDEVFIMGHHDCGFGALKPQPVMEEMKKRGISDDTFNTLEHSGIDVSDWLKGFDSVEESVKETVNNVKNHPLLAKSIPVHGLIMDPETGKAELVINGYQATEN</sequence>
<dbReference type="PANTHER" id="PTHR43175">
    <property type="entry name" value="CARBONIC ANHYDRASE"/>
    <property type="match status" value="1"/>
</dbReference>
<dbReference type="PANTHER" id="PTHR43175:SF3">
    <property type="entry name" value="CARBON DISULFIDE HYDROLASE"/>
    <property type="match status" value="1"/>
</dbReference>
<dbReference type="Proteomes" id="UP000589351">
    <property type="component" value="Unassembled WGS sequence"/>
</dbReference>
<evidence type="ECO:0000256" key="2">
    <source>
        <dbReference type="ARBA" id="ARBA00012925"/>
    </source>
</evidence>
<dbReference type="AlphaFoldDB" id="A0A6V7RE53"/>
<dbReference type="InterPro" id="IPR036874">
    <property type="entry name" value="Carbonic_anhydrase_sf"/>
</dbReference>
<dbReference type="GO" id="GO:0004089">
    <property type="term" value="F:carbonate dehydratase activity"/>
    <property type="evidence" value="ECO:0007669"/>
    <property type="project" value="UniProtKB-EC"/>
</dbReference>
<evidence type="ECO:0000256" key="6">
    <source>
        <dbReference type="PIRSR" id="PIRSR601765-1"/>
    </source>
</evidence>
<dbReference type="CDD" id="cd03379">
    <property type="entry name" value="beta_CA_cladeD"/>
    <property type="match status" value="1"/>
</dbReference>
<evidence type="ECO:0000256" key="3">
    <source>
        <dbReference type="ARBA" id="ARBA00022723"/>
    </source>
</evidence>
<feature type="binding site" evidence="6">
    <location>
        <position position="40"/>
    </location>
    <ligand>
        <name>Zn(2+)</name>
        <dbReference type="ChEBI" id="CHEBI:29105"/>
    </ligand>
</feature>
<keyword evidence="3 6" id="KW-0479">Metal-binding</keyword>
<feature type="binding site" evidence="6">
    <location>
        <position position="99"/>
    </location>
    <ligand>
        <name>Zn(2+)</name>
        <dbReference type="ChEBI" id="CHEBI:29105"/>
    </ligand>
</feature>
<name>A0A6V7RE53_9STAP</name>
<keyword evidence="8" id="KW-1185">Reference proteome</keyword>
<dbReference type="GO" id="GO:0008270">
    <property type="term" value="F:zinc ion binding"/>
    <property type="evidence" value="ECO:0007669"/>
    <property type="project" value="InterPro"/>
</dbReference>
<dbReference type="EC" id="4.2.1.1" evidence="2"/>
<comment type="caution">
    <text evidence="7">The sequence shown here is derived from an EMBL/GenBank/DDBJ whole genome shotgun (WGS) entry which is preliminary data.</text>
</comment>
<keyword evidence="4 6" id="KW-0862">Zinc</keyword>
<comment type="similarity">
    <text evidence="1">Belongs to the beta-class carbonic anhydrase family.</text>
</comment>
<gene>
    <name evidence="7" type="primary">mtcA1</name>
    <name evidence="7" type="ORF">JEODO184_00784</name>
</gene>
<evidence type="ECO:0000313" key="7">
    <source>
        <dbReference type="EMBL" id="CAD2075117.1"/>
    </source>
</evidence>
<evidence type="ECO:0000256" key="4">
    <source>
        <dbReference type="ARBA" id="ARBA00022833"/>
    </source>
</evidence>
<dbReference type="EMBL" id="CAJEWD010000006">
    <property type="protein sequence ID" value="CAD2075117.1"/>
    <property type="molecule type" value="Genomic_DNA"/>
</dbReference>
<accession>A0A6V7RE53</accession>
<evidence type="ECO:0000256" key="5">
    <source>
        <dbReference type="ARBA" id="ARBA00048348"/>
    </source>
</evidence>
<dbReference type="InterPro" id="IPR001765">
    <property type="entry name" value="Carbonic_anhydrase"/>
</dbReference>
<reference evidence="7 8" key="1">
    <citation type="submission" date="2020-07" db="EMBL/GenBank/DDBJ databases">
        <authorList>
            <person name="Criscuolo A."/>
        </authorList>
    </citation>
    <scope>NUCLEOTIDE SEQUENCE [LARGE SCALE GENOMIC DNA]</scope>
    <source>
        <strain evidence="7">CIP111649</strain>
    </source>
</reference>
<dbReference type="Pfam" id="PF00484">
    <property type="entry name" value="Pro_CA"/>
    <property type="match status" value="1"/>
</dbReference>
<protein>
    <recommendedName>
        <fullName evidence="2">carbonic anhydrase</fullName>
        <ecNumber evidence="2">4.2.1.1</ecNumber>
    </recommendedName>
</protein>
<comment type="catalytic activity">
    <reaction evidence="5">
        <text>hydrogencarbonate + H(+) = CO2 + H2O</text>
        <dbReference type="Rhea" id="RHEA:10748"/>
        <dbReference type="ChEBI" id="CHEBI:15377"/>
        <dbReference type="ChEBI" id="CHEBI:15378"/>
        <dbReference type="ChEBI" id="CHEBI:16526"/>
        <dbReference type="ChEBI" id="CHEBI:17544"/>
        <dbReference type="EC" id="4.2.1.1"/>
    </reaction>
</comment>
<comment type="cofactor">
    <cofactor evidence="6">
        <name>Zn(2+)</name>
        <dbReference type="ChEBI" id="CHEBI:29105"/>
    </cofactor>
    <text evidence="6">Binds 1 zinc ion per subunit.</text>
</comment>
<dbReference type="Gene3D" id="3.40.1050.10">
    <property type="entry name" value="Carbonic anhydrase"/>
    <property type="match status" value="1"/>
</dbReference>
<feature type="binding site" evidence="6">
    <location>
        <position position="38"/>
    </location>
    <ligand>
        <name>Zn(2+)</name>
        <dbReference type="ChEBI" id="CHEBI:29105"/>
    </ligand>
</feature>
<proteinExistence type="inferred from homology"/>
<evidence type="ECO:0000256" key="1">
    <source>
        <dbReference type="ARBA" id="ARBA00006217"/>
    </source>
</evidence>